<evidence type="ECO:0000313" key="5">
    <source>
        <dbReference type="Proteomes" id="UP000669239"/>
    </source>
</evidence>
<evidence type="ECO:0000259" key="1">
    <source>
        <dbReference type="Pfam" id="PF01584"/>
    </source>
</evidence>
<dbReference type="EMBL" id="JAKNGE010000007">
    <property type="protein sequence ID" value="MCG4745263.1"/>
    <property type="molecule type" value="Genomic_DNA"/>
</dbReference>
<reference evidence="3" key="3">
    <citation type="submission" date="2022-01" db="EMBL/GenBank/DDBJ databases">
        <title>Collection of gut derived symbiotic bacterial strains cultured from healthy donors.</title>
        <authorList>
            <person name="Lin H."/>
            <person name="Kohout C."/>
            <person name="Waligurski E."/>
            <person name="Pamer E.G."/>
        </authorList>
    </citation>
    <scope>NUCLEOTIDE SEQUENCE</scope>
    <source>
        <strain evidence="3">DFI.6.55</strain>
    </source>
</reference>
<organism evidence="3 6">
    <name type="scientific">Enterocloster aldenensis</name>
    <dbReference type="NCBI Taxonomy" id="358742"/>
    <lineage>
        <taxon>Bacteria</taxon>
        <taxon>Bacillati</taxon>
        <taxon>Bacillota</taxon>
        <taxon>Clostridia</taxon>
        <taxon>Lachnospirales</taxon>
        <taxon>Lachnospiraceae</taxon>
        <taxon>Enterocloster</taxon>
    </lineage>
</organism>
<dbReference type="InterPro" id="IPR036061">
    <property type="entry name" value="CheW-like_dom_sf"/>
</dbReference>
<proteinExistence type="predicted"/>
<name>A0AAX1SKC7_9FIRM</name>
<dbReference type="SUPFAM" id="SSF50341">
    <property type="entry name" value="CheW-like"/>
    <property type="match status" value="1"/>
</dbReference>
<feature type="domain" description="Chemoreceptor zinc-binding" evidence="2">
    <location>
        <begin position="88"/>
        <end position="151"/>
    </location>
</feature>
<dbReference type="Gene3D" id="1.20.120.30">
    <property type="entry name" value="Aspartate receptor, ligand-binding domain"/>
    <property type="match status" value="1"/>
</dbReference>
<dbReference type="Proteomes" id="UP000669239">
    <property type="component" value="Unassembled WGS sequence"/>
</dbReference>
<dbReference type="InterPro" id="IPR025991">
    <property type="entry name" value="Chemoreceptor_zinc-bind_dom"/>
</dbReference>
<comment type="caution">
    <text evidence="3">The sequence shown here is derived from an EMBL/GenBank/DDBJ whole genome shotgun (WGS) entry which is preliminary data.</text>
</comment>
<dbReference type="Pfam" id="PF13682">
    <property type="entry name" value="CZB"/>
    <property type="match status" value="1"/>
</dbReference>
<dbReference type="InterPro" id="IPR002545">
    <property type="entry name" value="CheW-lke_dom"/>
</dbReference>
<dbReference type="GO" id="GO:0006935">
    <property type="term" value="P:chemotaxis"/>
    <property type="evidence" value="ECO:0007669"/>
    <property type="project" value="InterPro"/>
</dbReference>
<reference evidence="4 5" key="1">
    <citation type="journal article" date="2020" name="Cell Host Microbe">
        <title>Functional and Genomic Variation between Human-Derived Isolates of Lachnospiraceae Reveals Inter- and Intra-Species Diversity.</title>
        <authorList>
            <person name="Sorbara M.T."/>
            <person name="Littmann E.R."/>
            <person name="Fontana E."/>
            <person name="Moody T.U."/>
            <person name="Kohout C.E."/>
            <person name="Gjonbalaj M."/>
            <person name="Eaton V."/>
            <person name="Seok R."/>
            <person name="Leiner I.M."/>
            <person name="Pamer E.G."/>
        </authorList>
    </citation>
    <scope>NUCLEOTIDE SEQUENCE [LARGE SCALE GENOMIC DNA]</scope>
    <source>
        <strain evidence="4 5">MSK.1.17</strain>
    </source>
</reference>
<sequence length="275" mass="32009">MNKETKYPYVLFHINGSLYCLNSQYLSKIRPMPDYEKIPKAPASIMGMFRQDDRIVTLMDLRTELGYRSMSSECMEFEEMIDARKQDHLNWLSELERCIQKDEPFLLAKDPHQCAFGRWYYNFHTDNQAVAFHLRKIEEPHRKLHEAAIEVETCAKNHAQCHRETCLKTILKNIKEETAPAILKLMDETKDYFRTSIYKEMVLVLDRINCGIAVDEIAGIEDLDELGWDGQDYMRGQCPYIRNVLQSAKYKGLIFELDVDYIAGQMGAVQAALTS</sequence>
<evidence type="ECO:0000313" key="4">
    <source>
        <dbReference type="EMBL" id="NSJ49138.1"/>
    </source>
</evidence>
<evidence type="ECO:0000313" key="6">
    <source>
        <dbReference type="Proteomes" id="UP001299608"/>
    </source>
</evidence>
<feature type="domain" description="CheW-like" evidence="1">
    <location>
        <begin position="9"/>
        <end position="72"/>
    </location>
</feature>
<dbReference type="Pfam" id="PF01584">
    <property type="entry name" value="CheW"/>
    <property type="match status" value="1"/>
</dbReference>
<dbReference type="Proteomes" id="UP001299608">
    <property type="component" value="Unassembled WGS sequence"/>
</dbReference>
<gene>
    <name evidence="4" type="ORF">G5B36_10550</name>
    <name evidence="3" type="ORF">L0N08_07560</name>
</gene>
<dbReference type="AlphaFoldDB" id="A0AAX1SKC7"/>
<dbReference type="RefSeq" id="WP_117559931.1">
    <property type="nucleotide sequence ID" value="NZ_JAAITT010000012.1"/>
</dbReference>
<evidence type="ECO:0000259" key="2">
    <source>
        <dbReference type="Pfam" id="PF13682"/>
    </source>
</evidence>
<dbReference type="EMBL" id="JAAITT010000012">
    <property type="protein sequence ID" value="NSJ49138.1"/>
    <property type="molecule type" value="Genomic_DNA"/>
</dbReference>
<dbReference type="GO" id="GO:0007165">
    <property type="term" value="P:signal transduction"/>
    <property type="evidence" value="ECO:0007669"/>
    <property type="project" value="InterPro"/>
</dbReference>
<protein>
    <submittedName>
        <fullName evidence="3">CZB domain-containing protein</fullName>
    </submittedName>
    <submittedName>
        <fullName evidence="4">Chemotaxis protein CheW</fullName>
    </submittedName>
</protein>
<evidence type="ECO:0000313" key="3">
    <source>
        <dbReference type="EMBL" id="MCG4745263.1"/>
    </source>
</evidence>
<reference evidence="4" key="2">
    <citation type="submission" date="2020-02" db="EMBL/GenBank/DDBJ databases">
        <authorList>
            <person name="Littmann E."/>
            <person name="Sorbara M."/>
        </authorList>
    </citation>
    <scope>NUCLEOTIDE SEQUENCE</scope>
    <source>
        <strain evidence="4">MSK.1.17</strain>
    </source>
</reference>
<keyword evidence="5" id="KW-1185">Reference proteome</keyword>
<accession>A0AAX1SKC7</accession>